<accession>A0A845BHY7</accession>
<evidence type="ECO:0000256" key="1">
    <source>
        <dbReference type="ARBA" id="ARBA00022670"/>
    </source>
</evidence>
<keyword evidence="10" id="KW-1185">Reference proteome</keyword>
<gene>
    <name evidence="9" type="ORF">GQF02_02865</name>
</gene>
<evidence type="ECO:0000256" key="4">
    <source>
        <dbReference type="ARBA" id="ARBA00022833"/>
    </source>
</evidence>
<comment type="cofactor">
    <cofactor evidence="6">
        <name>Zn(2+)</name>
        <dbReference type="ChEBI" id="CHEBI:29105"/>
    </cofactor>
    <text evidence="6">Binds 1 zinc ion per subunit.</text>
</comment>
<evidence type="ECO:0000259" key="8">
    <source>
        <dbReference type="Pfam" id="PF01435"/>
    </source>
</evidence>
<dbReference type="PANTHER" id="PTHR22726:SF1">
    <property type="entry name" value="METALLOENDOPEPTIDASE OMA1, MITOCHONDRIAL"/>
    <property type="match status" value="1"/>
</dbReference>
<dbReference type="InterPro" id="IPR001915">
    <property type="entry name" value="Peptidase_M48"/>
</dbReference>
<keyword evidence="7" id="KW-0732">Signal</keyword>
<dbReference type="RefSeq" id="WP_160794715.1">
    <property type="nucleotide sequence ID" value="NZ_WSSB01000002.1"/>
</dbReference>
<keyword evidence="2" id="KW-0479">Metal-binding</keyword>
<evidence type="ECO:0000256" key="5">
    <source>
        <dbReference type="ARBA" id="ARBA00023049"/>
    </source>
</evidence>
<evidence type="ECO:0000256" key="6">
    <source>
        <dbReference type="RuleBase" id="RU003983"/>
    </source>
</evidence>
<dbReference type="Proteomes" id="UP000467214">
    <property type="component" value="Unassembled WGS sequence"/>
</dbReference>
<dbReference type="PROSITE" id="PS51257">
    <property type="entry name" value="PROKAR_LIPOPROTEIN"/>
    <property type="match status" value="1"/>
</dbReference>
<dbReference type="InterPro" id="IPR051156">
    <property type="entry name" value="Mito/Outer_Membr_Metalloprot"/>
</dbReference>
<evidence type="ECO:0000256" key="2">
    <source>
        <dbReference type="ARBA" id="ARBA00022723"/>
    </source>
</evidence>
<dbReference type="AlphaFoldDB" id="A0A845BHY7"/>
<feature type="chain" id="PRO_5032966155" evidence="7">
    <location>
        <begin position="24"/>
        <end position="273"/>
    </location>
</feature>
<dbReference type="CDD" id="cd07331">
    <property type="entry name" value="M48C_Oma1_like"/>
    <property type="match status" value="1"/>
</dbReference>
<dbReference type="GO" id="GO:0046872">
    <property type="term" value="F:metal ion binding"/>
    <property type="evidence" value="ECO:0007669"/>
    <property type="project" value="UniProtKB-KW"/>
</dbReference>
<keyword evidence="5 6" id="KW-0482">Metalloprotease</keyword>
<feature type="signal peptide" evidence="7">
    <location>
        <begin position="1"/>
        <end position="23"/>
    </location>
</feature>
<dbReference type="Pfam" id="PF01435">
    <property type="entry name" value="Peptidase_M48"/>
    <property type="match status" value="1"/>
</dbReference>
<comment type="caution">
    <text evidence="9">The sequence shown here is derived from an EMBL/GenBank/DDBJ whole genome shotgun (WGS) entry which is preliminary data.</text>
</comment>
<comment type="similarity">
    <text evidence="6">Belongs to the peptidase M48 family.</text>
</comment>
<proteinExistence type="inferred from homology"/>
<keyword evidence="1 6" id="KW-0645">Protease</keyword>
<dbReference type="Gene3D" id="3.30.2010.10">
    <property type="entry name" value="Metalloproteases ('zincins'), catalytic domain"/>
    <property type="match status" value="1"/>
</dbReference>
<evidence type="ECO:0000256" key="3">
    <source>
        <dbReference type="ARBA" id="ARBA00022801"/>
    </source>
</evidence>
<dbReference type="PANTHER" id="PTHR22726">
    <property type="entry name" value="METALLOENDOPEPTIDASE OMA1"/>
    <property type="match status" value="1"/>
</dbReference>
<organism evidence="9 10">
    <name type="scientific">Craterilacuibacter sinensis</name>
    <dbReference type="NCBI Taxonomy" id="2686017"/>
    <lineage>
        <taxon>Bacteria</taxon>
        <taxon>Pseudomonadati</taxon>
        <taxon>Pseudomonadota</taxon>
        <taxon>Betaproteobacteria</taxon>
        <taxon>Neisseriales</taxon>
        <taxon>Neisseriaceae</taxon>
        <taxon>Craterilacuibacter</taxon>
    </lineage>
</organism>
<name>A0A845BHY7_9NEIS</name>
<feature type="domain" description="Peptidase M48" evidence="8">
    <location>
        <begin position="76"/>
        <end position="257"/>
    </location>
</feature>
<keyword evidence="4 6" id="KW-0862">Zinc</keyword>
<evidence type="ECO:0000313" key="10">
    <source>
        <dbReference type="Proteomes" id="UP000467214"/>
    </source>
</evidence>
<evidence type="ECO:0000313" key="9">
    <source>
        <dbReference type="EMBL" id="MXR35915.1"/>
    </source>
</evidence>
<keyword evidence="3 6" id="KW-0378">Hydrolase</keyword>
<protein>
    <submittedName>
        <fullName evidence="9">M48 family metalloprotease</fullName>
    </submittedName>
</protein>
<sequence length="273" mass="29326">MGLRKSSAKTVLLAVAASLLLGACQSTTMGGAVGAQRKQLLLVSSAEVNAGSAQAYQQNLLKARNSQTLNSNKAYTRRVKDISARLIRQVAVYRPDAASWNWEVNVFTSPEVNAYCMPGGKIGVYSGIIDQLQLNDDELAAIIGHEIAHALREHSREKISQDVAQRQGLALVGALAGLSQGQMDMANMAGQYALTLPFSRGMETEADVMGLELMARAGYRPDAAVSVWRKMARLGGGGPEFMSTHPSGSTRIAELSAHIPQVMPLYEAALRKR</sequence>
<dbReference type="EMBL" id="WSSB01000002">
    <property type="protein sequence ID" value="MXR35915.1"/>
    <property type="molecule type" value="Genomic_DNA"/>
</dbReference>
<dbReference type="GO" id="GO:0016020">
    <property type="term" value="C:membrane"/>
    <property type="evidence" value="ECO:0007669"/>
    <property type="project" value="TreeGrafter"/>
</dbReference>
<dbReference type="GO" id="GO:0051603">
    <property type="term" value="P:proteolysis involved in protein catabolic process"/>
    <property type="evidence" value="ECO:0007669"/>
    <property type="project" value="TreeGrafter"/>
</dbReference>
<evidence type="ECO:0000256" key="7">
    <source>
        <dbReference type="SAM" id="SignalP"/>
    </source>
</evidence>
<dbReference type="GO" id="GO:0004222">
    <property type="term" value="F:metalloendopeptidase activity"/>
    <property type="evidence" value="ECO:0007669"/>
    <property type="project" value="InterPro"/>
</dbReference>
<reference evidence="9 10" key="1">
    <citation type="submission" date="2019-12" db="EMBL/GenBank/DDBJ databases">
        <title>Neisseriaceae gen. nov. sp. Genome sequencing and assembly.</title>
        <authorList>
            <person name="Liu Z."/>
            <person name="Li A."/>
        </authorList>
    </citation>
    <scope>NUCLEOTIDE SEQUENCE [LARGE SCALE GENOMIC DNA]</scope>
    <source>
        <strain evidence="9 10">B2N2-7</strain>
    </source>
</reference>